<keyword evidence="1 6" id="KW-0436">Ligase</keyword>
<dbReference type="EC" id="6.3.4.19" evidence="6"/>
<keyword evidence="2 6" id="KW-0819">tRNA processing</keyword>
<proteinExistence type="inferred from homology"/>
<dbReference type="GO" id="GO:0005524">
    <property type="term" value="F:ATP binding"/>
    <property type="evidence" value="ECO:0007669"/>
    <property type="project" value="UniProtKB-UniRule"/>
</dbReference>
<dbReference type="Proteomes" id="UP000484858">
    <property type="component" value="Unassembled WGS sequence"/>
</dbReference>
<keyword evidence="6" id="KW-0963">Cytoplasm</keyword>
<reference evidence="8 9" key="1">
    <citation type="submission" date="2013-04" db="EMBL/GenBank/DDBJ databases">
        <title>Gluconobacter oxydans NBRC 3293 whole genome sequence.</title>
        <authorList>
            <person name="Matsutani M."/>
            <person name="Yakushi T."/>
            <person name="Matsushita K."/>
        </authorList>
    </citation>
    <scope>NUCLEOTIDE SEQUENCE [LARGE SCALE GENOMIC DNA]</scope>
    <source>
        <strain evidence="8 9">NBRC 3293</strain>
    </source>
</reference>
<dbReference type="EMBL" id="BARJ01000009">
    <property type="protein sequence ID" value="GEM17263.1"/>
    <property type="molecule type" value="Genomic_DNA"/>
</dbReference>
<dbReference type="InterPro" id="IPR014729">
    <property type="entry name" value="Rossmann-like_a/b/a_fold"/>
</dbReference>
<evidence type="ECO:0000259" key="7">
    <source>
        <dbReference type="Pfam" id="PF01171"/>
    </source>
</evidence>
<dbReference type="GO" id="GO:0032267">
    <property type="term" value="F:tRNA(Ile)-lysidine synthase activity"/>
    <property type="evidence" value="ECO:0007669"/>
    <property type="project" value="UniProtKB-EC"/>
</dbReference>
<keyword evidence="3 6" id="KW-0547">Nucleotide-binding</keyword>
<feature type="domain" description="tRNA(Ile)-lysidine/2-thiocytidine synthase N-terminal" evidence="7">
    <location>
        <begin position="35"/>
        <end position="207"/>
    </location>
</feature>
<dbReference type="InterPro" id="IPR012795">
    <property type="entry name" value="tRNA_Ile_lys_synt_N"/>
</dbReference>
<dbReference type="SUPFAM" id="SSF52402">
    <property type="entry name" value="Adenine nucleotide alpha hydrolases-like"/>
    <property type="match status" value="1"/>
</dbReference>
<comment type="catalytic activity">
    <reaction evidence="5 6">
        <text>cytidine(34) in tRNA(Ile2) + L-lysine + ATP = lysidine(34) in tRNA(Ile2) + AMP + diphosphate + H(+)</text>
        <dbReference type="Rhea" id="RHEA:43744"/>
        <dbReference type="Rhea" id="RHEA-COMP:10625"/>
        <dbReference type="Rhea" id="RHEA-COMP:10670"/>
        <dbReference type="ChEBI" id="CHEBI:15378"/>
        <dbReference type="ChEBI" id="CHEBI:30616"/>
        <dbReference type="ChEBI" id="CHEBI:32551"/>
        <dbReference type="ChEBI" id="CHEBI:33019"/>
        <dbReference type="ChEBI" id="CHEBI:82748"/>
        <dbReference type="ChEBI" id="CHEBI:83665"/>
        <dbReference type="ChEBI" id="CHEBI:456215"/>
        <dbReference type="EC" id="6.3.4.19"/>
    </reaction>
</comment>
<feature type="binding site" evidence="6">
    <location>
        <begin position="39"/>
        <end position="44"/>
    </location>
    <ligand>
        <name>ATP</name>
        <dbReference type="ChEBI" id="CHEBI:30616"/>
    </ligand>
</feature>
<dbReference type="GO" id="GO:0006400">
    <property type="term" value="P:tRNA modification"/>
    <property type="evidence" value="ECO:0007669"/>
    <property type="project" value="UniProtKB-UniRule"/>
</dbReference>
<dbReference type="PANTHER" id="PTHR43033:SF5">
    <property type="entry name" value="TRNA(ILE)-LYSIDINE SYNTHETASE"/>
    <property type="match status" value="1"/>
</dbReference>
<dbReference type="CDD" id="cd01992">
    <property type="entry name" value="TilS_N"/>
    <property type="match status" value="1"/>
</dbReference>
<comment type="domain">
    <text evidence="6">The N-terminal region contains the highly conserved SGGXDS motif, predicted to be a P-loop motif involved in ATP binding.</text>
</comment>
<evidence type="ECO:0000256" key="6">
    <source>
        <dbReference type="HAMAP-Rule" id="MF_01161"/>
    </source>
</evidence>
<dbReference type="InterPro" id="IPR012094">
    <property type="entry name" value="tRNA_Ile_lys_synt"/>
</dbReference>
<dbReference type="AlphaFoldDB" id="A0A829WVV1"/>
<dbReference type="InterPro" id="IPR011063">
    <property type="entry name" value="TilS/TtcA_N"/>
</dbReference>
<dbReference type="RefSeq" id="WP_254060671.1">
    <property type="nucleotide sequence ID" value="NZ_BARJ01000009.1"/>
</dbReference>
<gene>
    <name evidence="6" type="primary">tilS</name>
    <name evidence="8" type="ORF">NBRC3293_1760</name>
</gene>
<name>A0A829WVV1_GLUOY</name>
<accession>A0A829WVV1</accession>
<evidence type="ECO:0000256" key="3">
    <source>
        <dbReference type="ARBA" id="ARBA00022741"/>
    </source>
</evidence>
<comment type="similarity">
    <text evidence="6">Belongs to the tRNA(Ile)-lysidine synthase family.</text>
</comment>
<dbReference type="GO" id="GO:0005737">
    <property type="term" value="C:cytoplasm"/>
    <property type="evidence" value="ECO:0007669"/>
    <property type="project" value="UniProtKB-SubCell"/>
</dbReference>
<comment type="subcellular location">
    <subcellularLocation>
        <location evidence="6">Cytoplasm</location>
    </subcellularLocation>
</comment>
<dbReference type="HAMAP" id="MF_01161">
    <property type="entry name" value="tRNA_Ile_lys_synt"/>
    <property type="match status" value="1"/>
</dbReference>
<dbReference type="Gene3D" id="3.40.50.620">
    <property type="entry name" value="HUPs"/>
    <property type="match status" value="1"/>
</dbReference>
<evidence type="ECO:0000256" key="1">
    <source>
        <dbReference type="ARBA" id="ARBA00022598"/>
    </source>
</evidence>
<comment type="caution">
    <text evidence="8">The sequence shown here is derived from an EMBL/GenBank/DDBJ whole genome shotgun (WGS) entry which is preliminary data.</text>
</comment>
<evidence type="ECO:0000256" key="5">
    <source>
        <dbReference type="ARBA" id="ARBA00048539"/>
    </source>
</evidence>
<dbReference type="NCBIfam" id="TIGR02432">
    <property type="entry name" value="lysidine_TilS_N"/>
    <property type="match status" value="1"/>
</dbReference>
<evidence type="ECO:0000313" key="9">
    <source>
        <dbReference type="Proteomes" id="UP000484858"/>
    </source>
</evidence>
<evidence type="ECO:0000256" key="4">
    <source>
        <dbReference type="ARBA" id="ARBA00022840"/>
    </source>
</evidence>
<keyword evidence="4 6" id="KW-0067">ATP-binding</keyword>
<protein>
    <recommendedName>
        <fullName evidence="6">tRNA(Ile)-lysidine synthase</fullName>
        <ecNumber evidence="6">6.3.4.19</ecNumber>
    </recommendedName>
    <alternativeName>
        <fullName evidence="6">tRNA(Ile)-2-lysyl-cytidine synthase</fullName>
    </alternativeName>
    <alternativeName>
        <fullName evidence="6">tRNA(Ile)-lysidine synthetase</fullName>
    </alternativeName>
</protein>
<evidence type="ECO:0000313" key="8">
    <source>
        <dbReference type="EMBL" id="GEM17263.1"/>
    </source>
</evidence>
<dbReference type="Pfam" id="PF01171">
    <property type="entry name" value="ATP_bind_3"/>
    <property type="match status" value="1"/>
</dbReference>
<dbReference type="PANTHER" id="PTHR43033">
    <property type="entry name" value="TRNA(ILE)-LYSIDINE SYNTHASE-RELATED"/>
    <property type="match status" value="1"/>
</dbReference>
<comment type="function">
    <text evidence="6">Ligates lysine onto the cytidine present at position 34 of the AUA codon-specific tRNA(Ile) that contains the anticodon CAU, in an ATP-dependent manner. Cytidine is converted to lysidine, thus changing the amino acid specificity of the tRNA from methionine to isoleucine.</text>
</comment>
<evidence type="ECO:0000256" key="2">
    <source>
        <dbReference type="ARBA" id="ARBA00022694"/>
    </source>
</evidence>
<organism evidence="8 9">
    <name type="scientific">Gluconobacter oxydans NBRC 3293</name>
    <dbReference type="NCBI Taxonomy" id="1315969"/>
    <lineage>
        <taxon>Bacteria</taxon>
        <taxon>Pseudomonadati</taxon>
        <taxon>Pseudomonadota</taxon>
        <taxon>Alphaproteobacteria</taxon>
        <taxon>Acetobacterales</taxon>
        <taxon>Acetobacteraceae</taxon>
        <taxon>Gluconobacter</taxon>
    </lineage>
</organism>
<sequence length="416" mass="45436">MLSSGPEHPVGEEEFADRMAGFGPWPPDIDDAPVGLAVSGGADSMALAFLARRWRRNVVAFVVDHALRPASAAEAQLTVCRLAAMSVKARLLTLAPFPKGRMQERARQARFEALEAACVSEGCLDLLVAHHAGDQDETVWMRHLRASGPLGLSGIQPVSVRGRIRLVRPLLAFPTARLRLTLQAENLPWIEDPSNANRRFERVRLRQDLTPGQRQEAWALQQVALQERQHLEAELAGQLGRHAVWYSQGWVFLGQEGVDEEALSVLIRLVSGSAYRPAREAVRTLMTQGYGTLSGVQVRPAGRFGHGIILVREERALGPAVPANAGAVWDGRWRLLPCDVPPGSLIGPLGDAVHALDLRRLGVPYAAARCLPGVWHEGRLVLGPRLGEMVWGEFAGEADFVWSSGVPATGENHFRT</sequence>